<feature type="domain" description="N-acetyltransferase" evidence="3">
    <location>
        <begin position="21"/>
        <end position="201"/>
    </location>
</feature>
<dbReference type="GO" id="GO:0016747">
    <property type="term" value="F:acyltransferase activity, transferring groups other than amino-acyl groups"/>
    <property type="evidence" value="ECO:0007669"/>
    <property type="project" value="InterPro"/>
</dbReference>
<evidence type="ECO:0000256" key="2">
    <source>
        <dbReference type="ARBA" id="ARBA00023315"/>
    </source>
</evidence>
<name>A0A1I7ME54_9MICC</name>
<dbReference type="InterPro" id="IPR050832">
    <property type="entry name" value="Bact_Acetyltransf"/>
</dbReference>
<dbReference type="SUPFAM" id="SSF55729">
    <property type="entry name" value="Acyl-CoA N-acyltransferases (Nat)"/>
    <property type="match status" value="1"/>
</dbReference>
<keyword evidence="2" id="KW-0012">Acyltransferase</keyword>
<organism evidence="4 5">
    <name type="scientific">Micrococcus terreus</name>
    <dbReference type="NCBI Taxonomy" id="574650"/>
    <lineage>
        <taxon>Bacteria</taxon>
        <taxon>Bacillati</taxon>
        <taxon>Actinomycetota</taxon>
        <taxon>Actinomycetes</taxon>
        <taxon>Micrococcales</taxon>
        <taxon>Micrococcaceae</taxon>
        <taxon>Micrococcus</taxon>
    </lineage>
</organism>
<evidence type="ECO:0000313" key="4">
    <source>
        <dbReference type="EMBL" id="SFV20206.1"/>
    </source>
</evidence>
<evidence type="ECO:0000259" key="3">
    <source>
        <dbReference type="PROSITE" id="PS51186"/>
    </source>
</evidence>
<gene>
    <name evidence="4" type="ORF">SAMN04487966_101223</name>
</gene>
<dbReference type="PROSITE" id="PS51186">
    <property type="entry name" value="GNAT"/>
    <property type="match status" value="1"/>
</dbReference>
<proteinExistence type="predicted"/>
<dbReference type="AlphaFoldDB" id="A0A1I7ME54"/>
<dbReference type="STRING" id="574650.SAMN04487966_101223"/>
<dbReference type="GO" id="GO:0005840">
    <property type="term" value="C:ribosome"/>
    <property type="evidence" value="ECO:0007669"/>
    <property type="project" value="UniProtKB-KW"/>
</dbReference>
<dbReference type="Gene3D" id="3.40.630.30">
    <property type="match status" value="1"/>
</dbReference>
<dbReference type="CDD" id="cd04301">
    <property type="entry name" value="NAT_SF"/>
    <property type="match status" value="1"/>
</dbReference>
<keyword evidence="5" id="KW-1185">Reference proteome</keyword>
<dbReference type="EMBL" id="FPCG01000001">
    <property type="protein sequence ID" value="SFV20206.1"/>
    <property type="molecule type" value="Genomic_DNA"/>
</dbReference>
<dbReference type="InterPro" id="IPR000182">
    <property type="entry name" value="GNAT_dom"/>
</dbReference>
<dbReference type="Pfam" id="PF00583">
    <property type="entry name" value="Acetyltransf_1"/>
    <property type="match status" value="1"/>
</dbReference>
<evidence type="ECO:0000256" key="1">
    <source>
        <dbReference type="ARBA" id="ARBA00022679"/>
    </source>
</evidence>
<keyword evidence="1 4" id="KW-0808">Transferase</keyword>
<keyword evidence="4" id="KW-0689">Ribosomal protein</keyword>
<reference evidence="4 5" key="1">
    <citation type="submission" date="2016-10" db="EMBL/GenBank/DDBJ databases">
        <authorList>
            <person name="de Groot N.N."/>
        </authorList>
    </citation>
    <scope>NUCLEOTIDE SEQUENCE [LARGE SCALE GENOMIC DNA]</scope>
    <source>
        <strain evidence="4 5">CGMCC 1.7054</strain>
    </source>
</reference>
<dbReference type="Proteomes" id="UP000198881">
    <property type="component" value="Unassembled WGS sequence"/>
</dbReference>
<accession>A0A1I7ME54</accession>
<protein>
    <submittedName>
        <fullName evidence="4">[SSU ribosomal protein S18P]-alanine acetyltransferase</fullName>
    </submittedName>
</protein>
<sequence length="202" mass="21523">MIDDVTEGAGEGPAARMPAGFLLRPMTPFDLPDVLELEQRLFPLEAWPLEFYLEELAQAGPAGGVDVQGRPATRDYRVVVRDSSGGAGAGEAAERDGEIVGYGGLMVVGDVADVQTIGVVPGARGLGLGGVQLQWMIDEARLRGAEALLLEVRADNVGAQALYAKHGFEHIHTRRGYYPGERDAGGRTQSVDALIMRLPLTD</sequence>
<keyword evidence="4" id="KW-0687">Ribonucleoprotein</keyword>
<evidence type="ECO:0000313" key="5">
    <source>
        <dbReference type="Proteomes" id="UP000198881"/>
    </source>
</evidence>
<dbReference type="PANTHER" id="PTHR43877">
    <property type="entry name" value="AMINOALKYLPHOSPHONATE N-ACETYLTRANSFERASE-RELATED-RELATED"/>
    <property type="match status" value="1"/>
</dbReference>
<dbReference type="InterPro" id="IPR016181">
    <property type="entry name" value="Acyl_CoA_acyltransferase"/>
</dbReference>